<dbReference type="AlphaFoldDB" id="A0A7C0XAJ7"/>
<reference evidence="2" key="1">
    <citation type="journal article" date="2020" name="mSystems">
        <title>Genome- and Community-Level Interaction Insights into Carbon Utilization and Element Cycling Functions of Hydrothermarchaeota in Hydrothermal Sediment.</title>
        <authorList>
            <person name="Zhou Z."/>
            <person name="Liu Y."/>
            <person name="Xu W."/>
            <person name="Pan J."/>
            <person name="Luo Z.H."/>
            <person name="Li M."/>
        </authorList>
    </citation>
    <scope>NUCLEOTIDE SEQUENCE [LARGE SCALE GENOMIC DNA]</scope>
    <source>
        <strain evidence="2">HyVt-237</strain>
    </source>
</reference>
<feature type="transmembrane region" description="Helical" evidence="1">
    <location>
        <begin position="66"/>
        <end position="84"/>
    </location>
</feature>
<evidence type="ECO:0000256" key="1">
    <source>
        <dbReference type="SAM" id="Phobius"/>
    </source>
</evidence>
<feature type="transmembrane region" description="Helical" evidence="1">
    <location>
        <begin position="162"/>
        <end position="184"/>
    </location>
</feature>
<feature type="transmembrane region" description="Helical" evidence="1">
    <location>
        <begin position="7"/>
        <end position="24"/>
    </location>
</feature>
<feature type="transmembrane region" description="Helical" evidence="1">
    <location>
        <begin position="135"/>
        <end position="155"/>
    </location>
</feature>
<organism evidence="2">
    <name type="scientific">candidate division WOR-3 bacterium</name>
    <dbReference type="NCBI Taxonomy" id="2052148"/>
    <lineage>
        <taxon>Bacteria</taxon>
        <taxon>Bacteria division WOR-3</taxon>
    </lineage>
</organism>
<sequence length="211" mass="23747">MHLATDPWVWVAAILTLFIFTFLYKDNPLYKFAEHLLVGVSAGYYLAIYWHNGVKPNIIDHITQGQLIYLIPLILGLMYFTIFIPKTSYMIRWPIAFLLGAGSGLSIPATFQANIAEQIKGTMLQPLSFYYSNAALINAIVLFIGVLTVLTYFFFSKEHKGALYTTARIGIIFLMIGFGASFGYTVMARVSLLIGRLQFLLGNWLGIIPSW</sequence>
<feature type="transmembrane region" description="Helical" evidence="1">
    <location>
        <begin position="96"/>
        <end position="115"/>
    </location>
</feature>
<gene>
    <name evidence="2" type="ORF">ENG67_02975</name>
</gene>
<proteinExistence type="predicted"/>
<evidence type="ECO:0000313" key="2">
    <source>
        <dbReference type="EMBL" id="HDM90155.1"/>
    </source>
</evidence>
<name>A0A7C0XAJ7_UNCW3</name>
<keyword evidence="1" id="KW-0812">Transmembrane</keyword>
<comment type="caution">
    <text evidence="2">The sequence shown here is derived from an EMBL/GenBank/DDBJ whole genome shotgun (WGS) entry which is preliminary data.</text>
</comment>
<protein>
    <submittedName>
        <fullName evidence="2">Uncharacterized protein</fullName>
    </submittedName>
</protein>
<keyword evidence="1" id="KW-1133">Transmembrane helix</keyword>
<dbReference type="EMBL" id="DRBW01000115">
    <property type="protein sequence ID" value="HDM90155.1"/>
    <property type="molecule type" value="Genomic_DNA"/>
</dbReference>
<keyword evidence="1" id="KW-0472">Membrane</keyword>
<dbReference type="Proteomes" id="UP000885931">
    <property type="component" value="Unassembled WGS sequence"/>
</dbReference>
<accession>A0A7C0XAJ7</accession>